<reference evidence="1 2" key="1">
    <citation type="submission" date="2016-10" db="EMBL/GenBank/DDBJ databases">
        <authorList>
            <person name="de Groot N.N."/>
        </authorList>
    </citation>
    <scope>NUCLEOTIDE SEQUENCE [LARGE SCALE GENOMIC DNA]</scope>
    <source>
        <strain evidence="1 2">CGMCC 4.2026</strain>
    </source>
</reference>
<gene>
    <name evidence="1" type="ORF">SAMN05216267_103810</name>
</gene>
<name>A0A1H8RZK1_9ACTN</name>
<evidence type="ECO:0000313" key="2">
    <source>
        <dbReference type="Proteomes" id="UP000181951"/>
    </source>
</evidence>
<proteinExistence type="predicted"/>
<protein>
    <submittedName>
        <fullName evidence="1">WXG100 family type VII secretion target</fullName>
    </submittedName>
</protein>
<keyword evidence="2" id="KW-1185">Reference proteome</keyword>
<dbReference type="Pfam" id="PF06013">
    <property type="entry name" value="WXG100"/>
    <property type="match status" value="1"/>
</dbReference>
<dbReference type="InterPro" id="IPR036689">
    <property type="entry name" value="ESAT-6-like_sf"/>
</dbReference>
<dbReference type="Gene3D" id="1.10.287.1060">
    <property type="entry name" value="ESAT-6-like"/>
    <property type="match status" value="1"/>
</dbReference>
<dbReference type="AlphaFoldDB" id="A0A1H8RZK1"/>
<accession>A0A1H8RZK1</accession>
<dbReference type="RefSeq" id="WP_069462837.1">
    <property type="nucleotide sequence ID" value="NZ_FODD01000038.1"/>
</dbReference>
<dbReference type="NCBIfam" id="TIGR03930">
    <property type="entry name" value="WXG100_ESAT6"/>
    <property type="match status" value="1"/>
</dbReference>
<dbReference type="InterPro" id="IPR010310">
    <property type="entry name" value="T7SS_ESAT-6-like"/>
</dbReference>
<dbReference type="Proteomes" id="UP000181951">
    <property type="component" value="Unassembled WGS sequence"/>
</dbReference>
<dbReference type="SUPFAM" id="SSF140453">
    <property type="entry name" value="EsxAB dimer-like"/>
    <property type="match status" value="1"/>
</dbReference>
<organism evidence="1 2">
    <name type="scientific">Actinacidiphila rubida</name>
    <dbReference type="NCBI Taxonomy" id="310780"/>
    <lineage>
        <taxon>Bacteria</taxon>
        <taxon>Bacillati</taxon>
        <taxon>Actinomycetota</taxon>
        <taxon>Actinomycetes</taxon>
        <taxon>Kitasatosporales</taxon>
        <taxon>Streptomycetaceae</taxon>
        <taxon>Actinacidiphila</taxon>
    </lineage>
</organism>
<sequence>MTATDGVTDYKGANGVLYHATPDDLKDHAHDIATTQQTIIGEIAALRSYAVQMEDIWKGYASNTFQDLMTEWDRFAHRLGNVLGEISTSLVGSADNYARAEHANTTVLSGVSASMPPARLS</sequence>
<dbReference type="OrthoDB" id="3400155at2"/>
<evidence type="ECO:0000313" key="1">
    <source>
        <dbReference type="EMBL" id="SEO71558.1"/>
    </source>
</evidence>
<dbReference type="STRING" id="310780.SAMN05216267_103810"/>
<dbReference type="EMBL" id="FODD01000038">
    <property type="protein sequence ID" value="SEO71558.1"/>
    <property type="molecule type" value="Genomic_DNA"/>
</dbReference>